<evidence type="ECO:0000313" key="2">
    <source>
        <dbReference type="EMBL" id="CAG7817322.1"/>
    </source>
</evidence>
<feature type="signal peptide" evidence="1">
    <location>
        <begin position="1"/>
        <end position="22"/>
    </location>
</feature>
<gene>
    <name evidence="2" type="ORF">AFUS01_LOCUS27895</name>
</gene>
<reference evidence="2" key="1">
    <citation type="submission" date="2021-06" db="EMBL/GenBank/DDBJ databases">
        <authorList>
            <person name="Hodson N. C."/>
            <person name="Mongue J. A."/>
            <person name="Jaron S. K."/>
        </authorList>
    </citation>
    <scope>NUCLEOTIDE SEQUENCE</scope>
</reference>
<dbReference type="EMBL" id="CAJVCH010391398">
    <property type="protein sequence ID" value="CAG7817322.1"/>
    <property type="molecule type" value="Genomic_DNA"/>
</dbReference>
<feature type="chain" id="PRO_5035217131" evidence="1">
    <location>
        <begin position="23"/>
        <end position="248"/>
    </location>
</feature>
<evidence type="ECO:0000313" key="3">
    <source>
        <dbReference type="Proteomes" id="UP000708208"/>
    </source>
</evidence>
<dbReference type="AlphaFoldDB" id="A0A8J2KQB6"/>
<accession>A0A8J2KQB6</accession>
<keyword evidence="1" id="KW-0732">Signal</keyword>
<sequence>MLIKKCFPIWFLYCIIFTDTGSVTQDKSELTHGDRYTNYQRCFQDRHAYSKLSLVETNLKDVLQLDLKNCFEPLTLSQLFPELHTTNVSYLEHFDNLTARYCPNWSNSSKCFYDFVNQNCSHGDINDIMISPATGKSLLFTELVCHNDKNIRQIVRGYIKDAVNQGLVECYKESKSLRTLFNSCQKFKCKKETLLPLMLPFEECVRSYFECVQPFFELCVPFDRLDEARNLWTSIENTLKDYHLLLYS</sequence>
<comment type="caution">
    <text evidence="2">The sequence shown here is derived from an EMBL/GenBank/DDBJ whole genome shotgun (WGS) entry which is preliminary data.</text>
</comment>
<proteinExistence type="predicted"/>
<evidence type="ECO:0000256" key="1">
    <source>
        <dbReference type="SAM" id="SignalP"/>
    </source>
</evidence>
<protein>
    <submittedName>
        <fullName evidence="2">Uncharacterized protein</fullName>
    </submittedName>
</protein>
<dbReference type="Proteomes" id="UP000708208">
    <property type="component" value="Unassembled WGS sequence"/>
</dbReference>
<keyword evidence="3" id="KW-1185">Reference proteome</keyword>
<name>A0A8J2KQB6_9HEXA</name>
<organism evidence="2 3">
    <name type="scientific">Allacma fusca</name>
    <dbReference type="NCBI Taxonomy" id="39272"/>
    <lineage>
        <taxon>Eukaryota</taxon>
        <taxon>Metazoa</taxon>
        <taxon>Ecdysozoa</taxon>
        <taxon>Arthropoda</taxon>
        <taxon>Hexapoda</taxon>
        <taxon>Collembola</taxon>
        <taxon>Symphypleona</taxon>
        <taxon>Sminthuridae</taxon>
        <taxon>Allacma</taxon>
    </lineage>
</organism>